<evidence type="ECO:0000256" key="1">
    <source>
        <dbReference type="ARBA" id="ARBA00022737"/>
    </source>
</evidence>
<feature type="repeat" description="PPR" evidence="2">
    <location>
        <begin position="200"/>
        <end position="230"/>
    </location>
</feature>
<dbReference type="FunFam" id="1.25.40.10:FF:000344">
    <property type="entry name" value="Pentatricopeptide repeat-containing protein"/>
    <property type="match status" value="1"/>
</dbReference>
<dbReference type="InterPro" id="IPR046960">
    <property type="entry name" value="PPR_At4g14850-like_plant"/>
</dbReference>
<dbReference type="Proteomes" id="UP001515500">
    <property type="component" value="Chromosome 19"/>
</dbReference>
<dbReference type="InterPro" id="IPR046848">
    <property type="entry name" value="E_motif"/>
</dbReference>
<dbReference type="FunFam" id="1.25.40.10:FF:001213">
    <property type="entry name" value="Pentatricopeptide repeat-containing protein, mitochondrial"/>
    <property type="match status" value="1"/>
</dbReference>
<accession>A0AB40AHC4</accession>
<evidence type="ECO:0000313" key="3">
    <source>
        <dbReference type="Proteomes" id="UP001515500"/>
    </source>
</evidence>
<dbReference type="Pfam" id="PF01535">
    <property type="entry name" value="PPR"/>
    <property type="match status" value="3"/>
</dbReference>
<evidence type="ECO:0000313" key="4">
    <source>
        <dbReference type="RefSeq" id="XP_039114221.1"/>
    </source>
</evidence>
<dbReference type="PANTHER" id="PTHR47926:SF460">
    <property type="entry name" value="OS01G0815900 PROTEIN"/>
    <property type="match status" value="1"/>
</dbReference>
<dbReference type="GO" id="GO:0003723">
    <property type="term" value="F:RNA binding"/>
    <property type="evidence" value="ECO:0007669"/>
    <property type="project" value="InterPro"/>
</dbReference>
<sequence>MNNVTRNRTSMPWFSNVLVIIRRRRRRRRRRRELSTLISHILPQWLLTPKTNSTAPPPPILPSNHSHGLLSLLLYHQPKRHPSLQVHAQLLTTALHHAAVLLWNTLLRHYSLGPSPQEAIHLYNQMQHLLITTNSFTFSFLLKACANLSSLRQGSQLHGLVVKRGFESNVYVHTSLLDMYVCCRALVDARKVFDEMPERNAVTWNVIITGMARHGEISMAWALFQQMPERNAIAWTGMIDGYTRARRPVEALSLLVQMLAEGVSPTEVTILAVVPAISTVGALGFGESMHAFCDKNGIGLLDVRVENSFIDMYAKCGSIDSSMKVFERMSWRRNLVSWTSVISAFAMHGMASEAVGLLKEMKQDNVRPNRVTFLSVLNACSHGGLVEEGMRFFSSMVYEYGIEPEIKHFGCMIDMLGRAGRLWEAEKLIGDLPGEVNVIVWRTLLGCCSKHGDVEMGERVMRRILEMEKGYGGDYVILSNMLSEAGRFGDAEGIRRLMDERHALKVPGLSLVAGKD</sequence>
<dbReference type="Pfam" id="PF20431">
    <property type="entry name" value="E_motif"/>
    <property type="match status" value="1"/>
</dbReference>
<dbReference type="InterPro" id="IPR002885">
    <property type="entry name" value="PPR_rpt"/>
</dbReference>
<evidence type="ECO:0000313" key="5">
    <source>
        <dbReference type="RefSeq" id="XP_039114222.1"/>
    </source>
</evidence>
<keyword evidence="1" id="KW-0677">Repeat</keyword>
<gene>
    <name evidence="4 5" type="primary">LOC120249691</name>
</gene>
<feature type="repeat" description="PPR" evidence="2">
    <location>
        <begin position="334"/>
        <end position="368"/>
    </location>
</feature>
<dbReference type="Pfam" id="PF13041">
    <property type="entry name" value="PPR_2"/>
    <property type="match status" value="3"/>
</dbReference>
<protein>
    <submittedName>
        <fullName evidence="4 5">Pentatricopeptide repeat-containing protein At1g09220, mitochondrial-like</fullName>
    </submittedName>
</protein>
<dbReference type="AlphaFoldDB" id="A0AB40AHC4"/>
<feature type="repeat" description="PPR" evidence="2">
    <location>
        <begin position="231"/>
        <end position="265"/>
    </location>
</feature>
<reference evidence="4 5" key="1">
    <citation type="submission" date="2025-04" db="UniProtKB">
        <authorList>
            <consortium name="RefSeq"/>
        </authorList>
    </citation>
    <scope>IDENTIFICATION</scope>
</reference>
<evidence type="ECO:0000256" key="2">
    <source>
        <dbReference type="PROSITE-ProRule" id="PRU00708"/>
    </source>
</evidence>
<dbReference type="GO" id="GO:0009451">
    <property type="term" value="P:RNA modification"/>
    <property type="evidence" value="ECO:0007669"/>
    <property type="project" value="InterPro"/>
</dbReference>
<dbReference type="PANTHER" id="PTHR47926">
    <property type="entry name" value="PENTATRICOPEPTIDE REPEAT-CONTAINING PROTEIN"/>
    <property type="match status" value="1"/>
</dbReference>
<dbReference type="PROSITE" id="PS51375">
    <property type="entry name" value="PPR"/>
    <property type="match status" value="4"/>
</dbReference>
<dbReference type="NCBIfam" id="TIGR00756">
    <property type="entry name" value="PPR"/>
    <property type="match status" value="4"/>
</dbReference>
<dbReference type="RefSeq" id="XP_039114222.1">
    <property type="nucleotide sequence ID" value="XM_039258288.1"/>
</dbReference>
<dbReference type="GeneID" id="120249691"/>
<name>A0AB40AHC4_DIOCR</name>
<dbReference type="Gene3D" id="1.25.40.10">
    <property type="entry name" value="Tetratricopeptide repeat domain"/>
    <property type="match status" value="3"/>
</dbReference>
<keyword evidence="3" id="KW-1185">Reference proteome</keyword>
<proteinExistence type="predicted"/>
<dbReference type="RefSeq" id="XP_039114221.1">
    <property type="nucleotide sequence ID" value="XM_039258287.1"/>
</dbReference>
<dbReference type="InterPro" id="IPR011990">
    <property type="entry name" value="TPR-like_helical_dom_sf"/>
</dbReference>
<organism evidence="3 4">
    <name type="scientific">Dioscorea cayennensis subsp. rotundata</name>
    <name type="common">White Guinea yam</name>
    <name type="synonym">Dioscorea rotundata</name>
    <dbReference type="NCBI Taxonomy" id="55577"/>
    <lineage>
        <taxon>Eukaryota</taxon>
        <taxon>Viridiplantae</taxon>
        <taxon>Streptophyta</taxon>
        <taxon>Embryophyta</taxon>
        <taxon>Tracheophyta</taxon>
        <taxon>Spermatophyta</taxon>
        <taxon>Magnoliopsida</taxon>
        <taxon>Liliopsida</taxon>
        <taxon>Dioscoreales</taxon>
        <taxon>Dioscoreaceae</taxon>
        <taxon>Dioscorea</taxon>
    </lineage>
</organism>
<feature type="repeat" description="PPR" evidence="2">
    <location>
        <begin position="369"/>
        <end position="404"/>
    </location>
</feature>